<dbReference type="PRINTS" id="PR00294">
    <property type="entry name" value="SSBTLNINHBTR"/>
</dbReference>
<feature type="domain" description="Subtilisin inhibitor" evidence="10">
    <location>
        <begin position="35"/>
        <end position="110"/>
    </location>
</feature>
<proteinExistence type="inferred from homology"/>
<evidence type="ECO:0000256" key="2">
    <source>
        <dbReference type="ARBA" id="ARBA00010472"/>
    </source>
</evidence>
<feature type="signal peptide" evidence="9">
    <location>
        <begin position="1"/>
        <end position="23"/>
    </location>
</feature>
<evidence type="ECO:0000259" key="10">
    <source>
        <dbReference type="Pfam" id="PF00720"/>
    </source>
</evidence>
<keyword evidence="7" id="KW-1015">Disulfide bond</keyword>
<evidence type="ECO:0000256" key="3">
    <source>
        <dbReference type="ARBA" id="ARBA00011738"/>
    </source>
</evidence>
<dbReference type="Proteomes" id="UP001597368">
    <property type="component" value="Unassembled WGS sequence"/>
</dbReference>
<keyword evidence="5 8" id="KW-0646">Protease inhibitor</keyword>
<keyword evidence="6 8" id="KW-0722">Serine protease inhibitor</keyword>
<evidence type="ECO:0000313" key="12">
    <source>
        <dbReference type="Proteomes" id="UP001597368"/>
    </source>
</evidence>
<dbReference type="EMBL" id="JBHUFV010000033">
    <property type="protein sequence ID" value="MFD1933917.1"/>
    <property type="molecule type" value="Genomic_DNA"/>
</dbReference>
<keyword evidence="9" id="KW-0732">Signal</keyword>
<dbReference type="Pfam" id="PF00720">
    <property type="entry name" value="SSI"/>
    <property type="match status" value="1"/>
</dbReference>
<keyword evidence="4" id="KW-0964">Secreted</keyword>
<dbReference type="InterPro" id="IPR000691">
    <property type="entry name" value="Prot_inh_I16_SSI"/>
</dbReference>
<dbReference type="InterPro" id="IPR023549">
    <property type="entry name" value="Subtilisin_inhibitor"/>
</dbReference>
<reference evidence="12" key="1">
    <citation type="journal article" date="2019" name="Int. J. Syst. Evol. Microbiol.">
        <title>The Global Catalogue of Microorganisms (GCM) 10K type strain sequencing project: providing services to taxonomists for standard genome sequencing and annotation.</title>
        <authorList>
            <consortium name="The Broad Institute Genomics Platform"/>
            <consortium name="The Broad Institute Genome Sequencing Center for Infectious Disease"/>
            <person name="Wu L."/>
            <person name="Ma J."/>
        </authorList>
    </citation>
    <scope>NUCLEOTIDE SEQUENCE [LARGE SCALE GENOMIC DNA]</scope>
    <source>
        <strain evidence="12">ICMP 6774ER</strain>
    </source>
</reference>
<comment type="caution">
    <text evidence="11">The sequence shown here is derived from an EMBL/GenBank/DDBJ whole genome shotgun (WGS) entry which is preliminary data.</text>
</comment>
<evidence type="ECO:0000256" key="1">
    <source>
        <dbReference type="ARBA" id="ARBA00004613"/>
    </source>
</evidence>
<comment type="subcellular location">
    <subcellularLocation>
        <location evidence="1">Secreted</location>
    </subcellularLocation>
</comment>
<dbReference type="RefSeq" id="WP_379573962.1">
    <property type="nucleotide sequence ID" value="NZ_JBHUFV010000033.1"/>
</dbReference>
<organism evidence="11 12">
    <name type="scientific">Nonomuraea mangrovi</name>
    <dbReference type="NCBI Taxonomy" id="2316207"/>
    <lineage>
        <taxon>Bacteria</taxon>
        <taxon>Bacillati</taxon>
        <taxon>Actinomycetota</taxon>
        <taxon>Actinomycetes</taxon>
        <taxon>Streptosporangiales</taxon>
        <taxon>Streptosporangiaceae</taxon>
        <taxon>Nonomuraea</taxon>
    </lineage>
</organism>
<feature type="chain" id="PRO_5047108970" evidence="9">
    <location>
        <begin position="24"/>
        <end position="124"/>
    </location>
</feature>
<dbReference type="InterPro" id="IPR036819">
    <property type="entry name" value="Subtilisin_inhibitor-like_sf"/>
</dbReference>
<comment type="subunit">
    <text evidence="3">Homodimer.</text>
</comment>
<dbReference type="Gene3D" id="3.30.350.10">
    <property type="entry name" value="Subtilisin inhibitor-like"/>
    <property type="match status" value="1"/>
</dbReference>
<evidence type="ECO:0000256" key="8">
    <source>
        <dbReference type="RuleBase" id="RU003471"/>
    </source>
</evidence>
<protein>
    <submittedName>
        <fullName evidence="11">SSI family serine proteinase inhibitor</fullName>
    </submittedName>
</protein>
<evidence type="ECO:0000256" key="4">
    <source>
        <dbReference type="ARBA" id="ARBA00022525"/>
    </source>
</evidence>
<evidence type="ECO:0000256" key="9">
    <source>
        <dbReference type="SAM" id="SignalP"/>
    </source>
</evidence>
<comment type="similarity">
    <text evidence="2 8">Belongs to the protease inhibitor I16 (SSI) family.</text>
</comment>
<evidence type="ECO:0000256" key="6">
    <source>
        <dbReference type="ARBA" id="ARBA00022900"/>
    </source>
</evidence>
<sequence length="124" mass="12895">MRSITTLALAGAIVLAAASPALAGHRPLASLKVSVTAAGATKSAGLLCDRDGGDHPSPRTACRLLRAVKGDPARLRVKDPVCTREYRPHVVSVRGTWRGRPVSFTTTFANACLMKSAGGAVFTL</sequence>
<gene>
    <name evidence="11" type="ORF">ACFSKW_20855</name>
</gene>
<name>A0ABW4SW87_9ACTN</name>
<evidence type="ECO:0000256" key="5">
    <source>
        <dbReference type="ARBA" id="ARBA00022690"/>
    </source>
</evidence>
<accession>A0ABW4SW87</accession>
<keyword evidence="12" id="KW-1185">Reference proteome</keyword>
<evidence type="ECO:0000256" key="7">
    <source>
        <dbReference type="ARBA" id="ARBA00023157"/>
    </source>
</evidence>
<evidence type="ECO:0000313" key="11">
    <source>
        <dbReference type="EMBL" id="MFD1933917.1"/>
    </source>
</evidence>
<dbReference type="SUPFAM" id="SSF55399">
    <property type="entry name" value="Subtilisin inhibitor"/>
    <property type="match status" value="1"/>
</dbReference>